<gene>
    <name evidence="2" type="ORF">EAY64_14090</name>
</gene>
<feature type="domain" description="ApeI dehydratase-like" evidence="1">
    <location>
        <begin position="6"/>
        <end position="89"/>
    </location>
</feature>
<sequence length="99" mass="10603">MDYAMLSIPADHPAYAGHFPGRPILPGVVLLDQAQMVIEQACGVLLCGLALAKFHSPVTPGEALHIAYRQDAAMVVFTILHGERKVADGKFIITPEPLA</sequence>
<name>A0A454JGL7_9NEIS</name>
<dbReference type="Pfam" id="PF22818">
    <property type="entry name" value="ApeI-like"/>
    <property type="match status" value="1"/>
</dbReference>
<reference evidence="2 3" key="1">
    <citation type="submission" date="2018-10" db="EMBL/GenBank/DDBJ databases">
        <title>Draft genome sequence of Aquitalea MWU14-2217 isolated from a wild cranberry bog in Provincetown, Massachusetts.</title>
        <authorList>
            <person name="Ebadzadsahrai G."/>
            <person name="Soby S."/>
        </authorList>
    </citation>
    <scope>NUCLEOTIDE SEQUENCE [LARGE SCALE GENOMIC DNA]</scope>
    <source>
        <strain evidence="2 3">MWU14-2217</strain>
    </source>
</reference>
<evidence type="ECO:0000313" key="2">
    <source>
        <dbReference type="EMBL" id="RMC95362.1"/>
    </source>
</evidence>
<dbReference type="Gene3D" id="3.10.129.10">
    <property type="entry name" value="Hotdog Thioesterase"/>
    <property type="match status" value="1"/>
</dbReference>
<dbReference type="GO" id="GO:0016829">
    <property type="term" value="F:lyase activity"/>
    <property type="evidence" value="ECO:0007669"/>
    <property type="project" value="UniProtKB-KW"/>
</dbReference>
<comment type="caution">
    <text evidence="2">The sequence shown here is derived from an EMBL/GenBank/DDBJ whole genome shotgun (WGS) entry which is preliminary data.</text>
</comment>
<dbReference type="RefSeq" id="WP_103525386.1">
    <property type="nucleotide sequence ID" value="NZ_JAIZDC010000006.1"/>
</dbReference>
<dbReference type="InterPro" id="IPR029069">
    <property type="entry name" value="HotDog_dom_sf"/>
</dbReference>
<dbReference type="EMBL" id="RFAR01000057">
    <property type="protein sequence ID" value="RMC95362.1"/>
    <property type="molecule type" value="Genomic_DNA"/>
</dbReference>
<accession>A0A454JGL7</accession>
<dbReference type="OrthoDB" id="9787658at2"/>
<dbReference type="Proteomes" id="UP000274139">
    <property type="component" value="Unassembled WGS sequence"/>
</dbReference>
<proteinExistence type="predicted"/>
<dbReference type="SUPFAM" id="SSF54637">
    <property type="entry name" value="Thioesterase/thiol ester dehydrase-isomerase"/>
    <property type="match status" value="1"/>
</dbReference>
<evidence type="ECO:0000313" key="3">
    <source>
        <dbReference type="Proteomes" id="UP000274139"/>
    </source>
</evidence>
<protein>
    <submittedName>
        <fullName evidence="2">Beta-hydroxyacyl-ACP dehydratase</fullName>
    </submittedName>
</protein>
<dbReference type="InterPro" id="IPR054545">
    <property type="entry name" value="ApeI-like"/>
</dbReference>
<keyword evidence="3" id="KW-1185">Reference proteome</keyword>
<dbReference type="AlphaFoldDB" id="A0A454JGL7"/>
<evidence type="ECO:0000259" key="1">
    <source>
        <dbReference type="Pfam" id="PF22818"/>
    </source>
</evidence>
<organism evidence="2 3">
    <name type="scientific">Aquitalea palustris</name>
    <dbReference type="NCBI Taxonomy" id="2480983"/>
    <lineage>
        <taxon>Bacteria</taxon>
        <taxon>Pseudomonadati</taxon>
        <taxon>Pseudomonadota</taxon>
        <taxon>Betaproteobacteria</taxon>
        <taxon>Neisseriales</taxon>
        <taxon>Chromobacteriaceae</taxon>
        <taxon>Aquitalea</taxon>
    </lineage>
</organism>